<protein>
    <submittedName>
        <fullName evidence="1">Uncharacterized protein</fullName>
    </submittedName>
</protein>
<dbReference type="EMBL" id="MT143012">
    <property type="protein sequence ID" value="QJA91779.1"/>
    <property type="molecule type" value="Genomic_DNA"/>
</dbReference>
<evidence type="ECO:0000313" key="1">
    <source>
        <dbReference type="EMBL" id="QJA91779.1"/>
    </source>
</evidence>
<dbReference type="AlphaFoldDB" id="A0A6M3LBR0"/>
<sequence length="98" mass="11427">MGLKIVLTIFLIVMFSLISPSEFIRSITYSDYDTCDYHMIKMALIEHDKGNDARWVLRILDDGVLSYTNSGRNFDDYAQLRVWTTKIESQYPEHTGIE</sequence>
<organism evidence="1">
    <name type="scientific">viral metagenome</name>
    <dbReference type="NCBI Taxonomy" id="1070528"/>
    <lineage>
        <taxon>unclassified sequences</taxon>
        <taxon>metagenomes</taxon>
        <taxon>organismal metagenomes</taxon>
    </lineage>
</organism>
<proteinExistence type="predicted"/>
<gene>
    <name evidence="1" type="ORF">MM415B03259_0011</name>
</gene>
<reference evidence="1" key="1">
    <citation type="submission" date="2020-03" db="EMBL/GenBank/DDBJ databases">
        <title>The deep terrestrial virosphere.</title>
        <authorList>
            <person name="Holmfeldt K."/>
            <person name="Nilsson E."/>
            <person name="Simone D."/>
            <person name="Lopez-Fernandez M."/>
            <person name="Wu X."/>
            <person name="de Brujin I."/>
            <person name="Lundin D."/>
            <person name="Andersson A."/>
            <person name="Bertilsson S."/>
            <person name="Dopson M."/>
        </authorList>
    </citation>
    <scope>NUCLEOTIDE SEQUENCE</scope>
    <source>
        <strain evidence="1">MM415B03259</strain>
    </source>
</reference>
<name>A0A6M3LBR0_9ZZZZ</name>
<accession>A0A6M3LBR0</accession>